<protein>
    <recommendedName>
        <fullName evidence="2">UPF0235 protein JGI1_01082</fullName>
    </recommendedName>
</protein>
<dbReference type="PANTHER" id="PTHR13420:SF7">
    <property type="entry name" value="UPF0235 PROTEIN C15ORF40"/>
    <property type="match status" value="1"/>
</dbReference>
<dbReference type="SMART" id="SM01152">
    <property type="entry name" value="DUF167"/>
    <property type="match status" value="1"/>
</dbReference>
<dbReference type="NCBIfam" id="TIGR00251">
    <property type="entry name" value="DUF167 family protein"/>
    <property type="match status" value="1"/>
</dbReference>
<evidence type="ECO:0000313" key="4">
    <source>
        <dbReference type="Proteomes" id="UP000320623"/>
    </source>
</evidence>
<dbReference type="STRING" id="1643428.GCA_001442855_01057"/>
<comment type="similarity">
    <text evidence="1 2">Belongs to the UPF0235 family.</text>
</comment>
<proteinExistence type="inferred from homology"/>
<dbReference type="InterPro" id="IPR003746">
    <property type="entry name" value="DUF167"/>
</dbReference>
<dbReference type="RefSeq" id="WP_140944834.1">
    <property type="nucleotide sequence ID" value="NZ_FAOO01000006.1"/>
</dbReference>
<dbReference type="Pfam" id="PF02594">
    <property type="entry name" value="DUF167"/>
    <property type="match status" value="1"/>
</dbReference>
<dbReference type="HAMAP" id="MF_00634">
    <property type="entry name" value="UPF0235"/>
    <property type="match status" value="1"/>
</dbReference>
<keyword evidence="4" id="KW-1185">Reference proteome</keyword>
<dbReference type="Proteomes" id="UP000320623">
    <property type="component" value="Unassembled WGS sequence"/>
</dbReference>
<dbReference type="EMBL" id="FAOO01000006">
    <property type="protein sequence ID" value="CUU04821.1"/>
    <property type="molecule type" value="Genomic_DNA"/>
</dbReference>
<name>A0A0S4N181_9BACT</name>
<dbReference type="SUPFAM" id="SSF69786">
    <property type="entry name" value="YggU-like"/>
    <property type="match status" value="1"/>
</dbReference>
<dbReference type="PANTHER" id="PTHR13420">
    <property type="entry name" value="UPF0235 PROTEIN C15ORF40"/>
    <property type="match status" value="1"/>
</dbReference>
<reference evidence="4" key="1">
    <citation type="submission" date="2015-11" db="EMBL/GenBank/DDBJ databases">
        <authorList>
            <person name="Varghese N."/>
        </authorList>
    </citation>
    <scope>NUCLEOTIDE SEQUENCE [LARGE SCALE GENOMIC DNA]</scope>
</reference>
<dbReference type="Gene3D" id="3.30.1200.10">
    <property type="entry name" value="YggU-like"/>
    <property type="match status" value="1"/>
</dbReference>
<dbReference type="AlphaFoldDB" id="A0A0S4N181"/>
<accession>A0A0S4N181</accession>
<dbReference type="GO" id="GO:0005737">
    <property type="term" value="C:cytoplasm"/>
    <property type="evidence" value="ECO:0007669"/>
    <property type="project" value="TreeGrafter"/>
</dbReference>
<dbReference type="InterPro" id="IPR036591">
    <property type="entry name" value="YggU-like_sf"/>
</dbReference>
<sequence>MKVFVKVKPGAKIDRVEKIDDTHFNIWVKCPAKEGRANENVIKLLAEFFNLPKSRVKIISGHSSKNKVIEIG</sequence>
<dbReference type="OrthoDB" id="9800587at2"/>
<evidence type="ECO:0000313" key="3">
    <source>
        <dbReference type="EMBL" id="CUU04821.1"/>
    </source>
</evidence>
<gene>
    <name evidence="3" type="ORF">JGI1_01082</name>
</gene>
<evidence type="ECO:0000256" key="2">
    <source>
        <dbReference type="HAMAP-Rule" id="MF_00634"/>
    </source>
</evidence>
<organism evidence="3 4">
    <name type="scientific">Candidatus Thermokryptus mobilis</name>
    <dbReference type="NCBI Taxonomy" id="1643428"/>
    <lineage>
        <taxon>Bacteria</taxon>
        <taxon>Pseudomonadati</taxon>
        <taxon>Candidatus Kryptoniota</taxon>
        <taxon>Candidatus Thermokryptus</taxon>
    </lineage>
</organism>
<evidence type="ECO:0000256" key="1">
    <source>
        <dbReference type="ARBA" id="ARBA00010364"/>
    </source>
</evidence>